<feature type="transmembrane region" description="Helical" evidence="1">
    <location>
        <begin position="210"/>
        <end position="227"/>
    </location>
</feature>
<dbReference type="AlphaFoldDB" id="A0A2M7W2N1"/>
<keyword evidence="1" id="KW-1133">Transmembrane helix</keyword>
<gene>
    <name evidence="2" type="ORF">COX64_01175</name>
</gene>
<accession>A0A2M7W2N1</accession>
<evidence type="ECO:0000313" key="2">
    <source>
        <dbReference type="EMBL" id="PJA15133.1"/>
    </source>
</evidence>
<name>A0A2M7W2N1_9BACT</name>
<keyword evidence="1" id="KW-0812">Transmembrane</keyword>
<evidence type="ECO:0000256" key="1">
    <source>
        <dbReference type="SAM" id="Phobius"/>
    </source>
</evidence>
<feature type="transmembrane region" description="Helical" evidence="1">
    <location>
        <begin position="123"/>
        <end position="147"/>
    </location>
</feature>
<feature type="transmembrane region" description="Helical" evidence="1">
    <location>
        <begin position="329"/>
        <end position="347"/>
    </location>
</feature>
<keyword evidence="1" id="KW-0472">Membrane</keyword>
<feature type="non-terminal residue" evidence="2">
    <location>
        <position position="350"/>
    </location>
</feature>
<reference evidence="3" key="1">
    <citation type="submission" date="2017-09" db="EMBL/GenBank/DDBJ databases">
        <title>Depth-based differentiation of microbial function through sediment-hosted aquifers and enrichment of novel symbionts in the deep terrestrial subsurface.</title>
        <authorList>
            <person name="Probst A.J."/>
            <person name="Ladd B."/>
            <person name="Jarett J.K."/>
            <person name="Geller-Mcgrath D.E."/>
            <person name="Sieber C.M.K."/>
            <person name="Emerson J.B."/>
            <person name="Anantharaman K."/>
            <person name="Thomas B.C."/>
            <person name="Malmstrom R."/>
            <person name="Stieglmeier M."/>
            <person name="Klingl A."/>
            <person name="Woyke T."/>
            <person name="Ryan C.M."/>
            <person name="Banfield J.F."/>
        </authorList>
    </citation>
    <scope>NUCLEOTIDE SEQUENCE [LARGE SCALE GENOMIC DNA]</scope>
</reference>
<protein>
    <submittedName>
        <fullName evidence="2">Uncharacterized protein</fullName>
    </submittedName>
</protein>
<organism evidence="2 3">
    <name type="scientific">Candidatus Dojkabacteria bacterium CG_4_10_14_0_2_um_filter_Dojkabacteria_WS6_41_15</name>
    <dbReference type="NCBI Taxonomy" id="2014249"/>
    <lineage>
        <taxon>Bacteria</taxon>
        <taxon>Candidatus Dojkabacteria</taxon>
    </lineage>
</organism>
<dbReference type="EMBL" id="PFQB01000025">
    <property type="protein sequence ID" value="PJA15133.1"/>
    <property type="molecule type" value="Genomic_DNA"/>
</dbReference>
<sequence length="350" mass="39562">MRLSRKLVLLGIFFLVALINIRIGKVIMGFDNSSPFFSFSATWYRIFSTNNFFHYGGMLFTPALWLSLLSLPAWLNSYLTYFGAFIIGMFFSSLLIIERESDDKTNWAIGKVVLILLGSLIPIWMFSIPILIFAPSFAGVTAFLYLLLWMPTKGDRENIIVWVLLVLGLLYFYSTSINVAAFTLYFAETIILALLLKPKQLSISVIAKKTVVVALVWLAIVQSILIFRPHPIFILSEALHYGQELSQDVKSAEVTSSLFEMETQQNSILNVARFATGWLSLTDGQEKNLSPYKNYIDSIPGILITLAPVFLTCYFLFCQWKKQVVATRNLAIAWGVAIILCTSYALIFTQ</sequence>
<proteinExistence type="predicted"/>
<feature type="transmembrane region" description="Helical" evidence="1">
    <location>
        <begin position="298"/>
        <end position="317"/>
    </location>
</feature>
<feature type="transmembrane region" description="Helical" evidence="1">
    <location>
        <begin position="52"/>
        <end position="71"/>
    </location>
</feature>
<feature type="transmembrane region" description="Helical" evidence="1">
    <location>
        <begin position="78"/>
        <end position="97"/>
    </location>
</feature>
<feature type="transmembrane region" description="Helical" evidence="1">
    <location>
        <begin position="159"/>
        <end position="174"/>
    </location>
</feature>
<evidence type="ECO:0000313" key="3">
    <source>
        <dbReference type="Proteomes" id="UP000228952"/>
    </source>
</evidence>
<comment type="caution">
    <text evidence="2">The sequence shown here is derived from an EMBL/GenBank/DDBJ whole genome shotgun (WGS) entry which is preliminary data.</text>
</comment>
<dbReference type="Proteomes" id="UP000228952">
    <property type="component" value="Unassembled WGS sequence"/>
</dbReference>